<dbReference type="PATRIC" id="fig|2209.39.peg.1276"/>
<dbReference type="EMBL" id="JJPE01000107">
    <property type="protein sequence ID" value="KKG42859.1"/>
    <property type="molecule type" value="Genomic_DNA"/>
</dbReference>
<name>A0A0F8HEG8_METMZ</name>
<dbReference type="PANTHER" id="PTHR46401">
    <property type="entry name" value="GLYCOSYLTRANSFERASE WBBK-RELATED"/>
    <property type="match status" value="1"/>
</dbReference>
<dbReference type="EMBL" id="JJPZ01000107">
    <property type="protein sequence ID" value="KKH09389.1"/>
    <property type="molecule type" value="Genomic_DNA"/>
</dbReference>
<dbReference type="Proteomes" id="UP000034577">
    <property type="component" value="Unassembled WGS sequence"/>
</dbReference>
<evidence type="ECO:0000313" key="15">
    <source>
        <dbReference type="EMBL" id="KKG74612.1"/>
    </source>
</evidence>
<evidence type="ECO:0000313" key="25">
    <source>
        <dbReference type="EMBL" id="KKH24768.1"/>
    </source>
</evidence>
<dbReference type="EMBL" id="JJPQ01000007">
    <property type="protein sequence ID" value="KKG86405.1"/>
    <property type="molecule type" value="Genomic_DNA"/>
</dbReference>
<dbReference type="SUPFAM" id="SSF53756">
    <property type="entry name" value="UDP-Glycosyltransferase/glycogen phosphorylase"/>
    <property type="match status" value="1"/>
</dbReference>
<dbReference type="EMBL" id="JJOS01000086">
    <property type="protein sequence ID" value="KKG01418.1"/>
    <property type="molecule type" value="Genomic_DNA"/>
</dbReference>
<keyword evidence="1" id="KW-0808">Transferase</keyword>
<dbReference type="Proteomes" id="UP000034064">
    <property type="component" value="Unassembled WGS sequence"/>
</dbReference>
<dbReference type="Proteomes" id="UP000034409">
    <property type="component" value="Unassembled WGS sequence"/>
</dbReference>
<evidence type="ECO:0000313" key="48">
    <source>
        <dbReference type="Proteomes" id="UP000034450"/>
    </source>
</evidence>
<dbReference type="Proteomes" id="UP000034279">
    <property type="component" value="Unassembled WGS sequence"/>
</dbReference>
<dbReference type="Proteomes" id="UP000034151">
    <property type="component" value="Unassembled WGS sequence"/>
</dbReference>
<evidence type="ECO:0000313" key="10">
    <source>
        <dbReference type="EMBL" id="KKG50064.1"/>
    </source>
</evidence>
<evidence type="ECO:0000313" key="13">
    <source>
        <dbReference type="EMBL" id="KKG62487.1"/>
    </source>
</evidence>
<dbReference type="PANTHER" id="PTHR46401:SF2">
    <property type="entry name" value="GLYCOSYLTRANSFERASE WBBK-RELATED"/>
    <property type="match status" value="1"/>
</dbReference>
<evidence type="ECO:0000313" key="26">
    <source>
        <dbReference type="EMBL" id="KKH33427.1"/>
    </source>
</evidence>
<dbReference type="EMBL" id="JJPS01000032">
    <property type="protein sequence ID" value="KKG93739.1"/>
    <property type="molecule type" value="Genomic_DNA"/>
</dbReference>
<evidence type="ECO:0000313" key="20">
    <source>
        <dbReference type="EMBL" id="KKH09389.1"/>
    </source>
</evidence>
<evidence type="ECO:0000313" key="44">
    <source>
        <dbReference type="Proteomes" id="UP000034279"/>
    </source>
</evidence>
<evidence type="ECO:0000313" key="38">
    <source>
        <dbReference type="Proteomes" id="UP000034151"/>
    </source>
</evidence>
<evidence type="ECO:0000313" key="58">
    <source>
        <dbReference type="Proteomes" id="UP000034950"/>
    </source>
</evidence>
<dbReference type="InterPro" id="IPR001296">
    <property type="entry name" value="Glyco_trans_1"/>
</dbReference>
<dbReference type="Proteomes" id="UP000034001">
    <property type="component" value="Unassembled WGS sequence"/>
</dbReference>
<dbReference type="EMBL" id="JJPD01000148">
    <property type="protein sequence ID" value="KKG38679.1"/>
    <property type="molecule type" value="Genomic_DNA"/>
</dbReference>
<evidence type="ECO:0000313" key="55">
    <source>
        <dbReference type="Proteomes" id="UP000034820"/>
    </source>
</evidence>
<dbReference type="Proteomes" id="UP000034243">
    <property type="component" value="Unassembled WGS sequence"/>
</dbReference>
<evidence type="ECO:0000313" key="6">
    <source>
        <dbReference type="EMBL" id="KKG38679.1"/>
    </source>
</evidence>
<dbReference type="EMBL" id="JJQK01000274">
    <property type="protein sequence ID" value="KKH44491.1"/>
    <property type="molecule type" value="Genomic_DNA"/>
</dbReference>
<evidence type="ECO:0000313" key="32">
    <source>
        <dbReference type="Proteomes" id="UP000033889"/>
    </source>
</evidence>
<evidence type="ECO:0000313" key="36">
    <source>
        <dbReference type="Proteomes" id="UP000034064"/>
    </source>
</evidence>
<dbReference type="EMBL" id="JJQB01000016">
    <property type="protein sequence ID" value="KKH23216.1"/>
    <property type="molecule type" value="Genomic_DNA"/>
</dbReference>
<dbReference type="Proteomes" id="UP000034578">
    <property type="component" value="Unassembled WGS sequence"/>
</dbReference>
<evidence type="ECO:0000313" key="29">
    <source>
        <dbReference type="EMBL" id="KKH54576.1"/>
    </source>
</evidence>
<dbReference type="Proteomes" id="UP000034944">
    <property type="component" value="Unassembled WGS sequence"/>
</dbReference>
<dbReference type="EMBL" id="JJQU01000230">
    <property type="protein sequence ID" value="KKH80799.1"/>
    <property type="molecule type" value="Genomic_DNA"/>
</dbReference>
<dbReference type="EMBL" id="JJPJ01000067">
    <property type="protein sequence ID" value="KKG62487.1"/>
    <property type="molecule type" value="Genomic_DNA"/>
</dbReference>
<evidence type="ECO:0000313" key="43">
    <source>
        <dbReference type="Proteomes" id="UP000034259"/>
    </source>
</evidence>
<dbReference type="Proteomes" id="UP000034074">
    <property type="component" value="Unassembled WGS sequence"/>
</dbReference>
<evidence type="ECO:0000313" key="27">
    <source>
        <dbReference type="EMBL" id="KKH40779.1"/>
    </source>
</evidence>
<dbReference type="Gene3D" id="3.40.50.2000">
    <property type="entry name" value="Glycogen Phosphorylase B"/>
    <property type="match status" value="2"/>
</dbReference>
<evidence type="ECO:0000313" key="56">
    <source>
        <dbReference type="Proteomes" id="UP000034921"/>
    </source>
</evidence>
<dbReference type="EMBL" id="JJQC01000038">
    <property type="protein sequence ID" value="KKH23700.1"/>
    <property type="molecule type" value="Genomic_DNA"/>
</dbReference>
<evidence type="ECO:0000313" key="49">
    <source>
        <dbReference type="Proteomes" id="UP000034566"/>
    </source>
</evidence>
<evidence type="ECO:0000313" key="30">
    <source>
        <dbReference type="EMBL" id="KKH80799.1"/>
    </source>
</evidence>
<dbReference type="EMBL" id="JJPH01000105">
    <property type="protein sequence ID" value="KKG50064.1"/>
    <property type="molecule type" value="Genomic_DNA"/>
</dbReference>
<dbReference type="Proteomes" id="UP000034387">
    <property type="component" value="Unassembled WGS sequence"/>
</dbReference>
<evidence type="ECO:0000313" key="33">
    <source>
        <dbReference type="Proteomes" id="UP000033987"/>
    </source>
</evidence>
<dbReference type="EMBL" id="JJOU01000225">
    <property type="protein sequence ID" value="KKG07599.1"/>
    <property type="molecule type" value="Genomic_DNA"/>
</dbReference>
<evidence type="ECO:0000313" key="7">
    <source>
        <dbReference type="EMBL" id="KKG42859.1"/>
    </source>
</evidence>
<evidence type="ECO:0000313" key="50">
    <source>
        <dbReference type="Proteomes" id="UP000034577"/>
    </source>
</evidence>
<evidence type="ECO:0000313" key="31">
    <source>
        <dbReference type="Proteomes" id="UP000033878"/>
    </source>
</evidence>
<evidence type="ECO:0000313" key="23">
    <source>
        <dbReference type="EMBL" id="KKH23216.1"/>
    </source>
</evidence>
<evidence type="ECO:0000313" key="54">
    <source>
        <dbReference type="Proteomes" id="UP000034733"/>
    </source>
</evidence>
<evidence type="ECO:0000313" key="37">
    <source>
        <dbReference type="Proteomes" id="UP000034074"/>
    </source>
</evidence>
<dbReference type="EMBL" id="JJPR01000089">
    <property type="protein sequence ID" value="KKG86605.1"/>
    <property type="molecule type" value="Genomic_DNA"/>
</dbReference>
<evidence type="ECO:0000313" key="11">
    <source>
        <dbReference type="EMBL" id="KKG58860.1"/>
    </source>
</evidence>
<dbReference type="Proteomes" id="UP000034188">
    <property type="component" value="Unassembled WGS sequence"/>
</dbReference>
<dbReference type="EMBL" id="JJQN01000195">
    <property type="protein sequence ID" value="KKH54576.1"/>
    <property type="molecule type" value="Genomic_DNA"/>
</dbReference>
<dbReference type="Proteomes" id="UP000034820">
    <property type="component" value="Unassembled WGS sequence"/>
</dbReference>
<dbReference type="EMBL" id="JJQI01000041">
    <property type="protein sequence ID" value="KKH40779.1"/>
    <property type="molecule type" value="Genomic_DNA"/>
</dbReference>
<dbReference type="EMBL" id="JJPY01000122">
    <property type="protein sequence ID" value="KKH04980.1"/>
    <property type="molecule type" value="Genomic_DNA"/>
</dbReference>
<evidence type="ECO:0000259" key="2">
    <source>
        <dbReference type="Pfam" id="PF00534"/>
    </source>
</evidence>
<evidence type="ECO:0000313" key="46">
    <source>
        <dbReference type="Proteomes" id="UP000034387"/>
    </source>
</evidence>
<dbReference type="Proteomes" id="UP000034672">
    <property type="component" value="Unassembled WGS sequence"/>
</dbReference>
<dbReference type="EMBL" id="JJPO01000127">
    <property type="protein sequence ID" value="KKG70953.1"/>
    <property type="molecule type" value="Genomic_DNA"/>
</dbReference>
<dbReference type="Proteomes" id="UP000034338">
    <property type="component" value="Unassembled WGS sequence"/>
</dbReference>
<accession>A0A0F8HEG8</accession>
<evidence type="ECO:0000313" key="47">
    <source>
        <dbReference type="Proteomes" id="UP000034409"/>
    </source>
</evidence>
<dbReference type="GO" id="GO:0016757">
    <property type="term" value="F:glycosyltransferase activity"/>
    <property type="evidence" value="ECO:0007669"/>
    <property type="project" value="InterPro"/>
</dbReference>
<evidence type="ECO:0000313" key="51">
    <source>
        <dbReference type="Proteomes" id="UP000034578"/>
    </source>
</evidence>
<evidence type="ECO:0000313" key="16">
    <source>
        <dbReference type="EMBL" id="KKG86405.1"/>
    </source>
</evidence>
<dbReference type="Pfam" id="PF00534">
    <property type="entry name" value="Glycos_transf_1"/>
    <property type="match status" value="1"/>
</dbReference>
<evidence type="ECO:0000313" key="17">
    <source>
        <dbReference type="EMBL" id="KKG86605.1"/>
    </source>
</evidence>
<evidence type="ECO:0000313" key="18">
    <source>
        <dbReference type="EMBL" id="KKG93739.1"/>
    </source>
</evidence>
<dbReference type="EMBL" id="JJPB01000127">
    <property type="protein sequence ID" value="KKG28730.1"/>
    <property type="molecule type" value="Genomic_DNA"/>
</dbReference>
<evidence type="ECO:0000313" key="39">
    <source>
        <dbReference type="Proteomes" id="UP000034152"/>
    </source>
</evidence>
<dbReference type="Proteomes" id="UP000034195">
    <property type="component" value="Unassembled WGS sequence"/>
</dbReference>
<evidence type="ECO:0000313" key="5">
    <source>
        <dbReference type="EMBL" id="KKG28730.1"/>
    </source>
</evidence>
<dbReference type="EMBL" id="JJQF01000033">
    <property type="protein sequence ID" value="KKH33427.1"/>
    <property type="molecule type" value="Genomic_DNA"/>
</dbReference>
<dbReference type="EMBL" id="JJPK01000085">
    <property type="protein sequence ID" value="KKG60364.1"/>
    <property type="molecule type" value="Genomic_DNA"/>
</dbReference>
<evidence type="ECO:0000313" key="45">
    <source>
        <dbReference type="Proteomes" id="UP000034338"/>
    </source>
</evidence>
<dbReference type="Proteomes" id="UP000034667">
    <property type="component" value="Unassembled WGS sequence"/>
</dbReference>
<reference evidence="31 32" key="1">
    <citation type="journal article" date="2015" name="ISME J.">
        <title>Genomic and phenotypic differentiation among Methanosarcina mazei populations from Columbia River sediment.</title>
        <authorList>
            <person name="Youngblut N.D."/>
            <person name="Wirth J.S."/>
            <person name="Henriksen J.R."/>
            <person name="Smith M."/>
            <person name="Simon H."/>
            <person name="Metcalf W.W."/>
            <person name="Whitaker R.J."/>
        </authorList>
    </citation>
    <scope>NUCLEOTIDE SEQUENCE [LARGE SCALE GENOMIC DNA]</scope>
    <source>
        <strain evidence="22 36">1.F.A.1A.3</strain>
        <strain evidence="23 54">1.F.A.1B.3</strain>
        <strain evidence="24 33">1.F.A.1B.4</strain>
        <strain evidence="25 56">1.F.M.0.5</strain>
        <strain evidence="26 45">1.H.A.0.1</strain>
        <strain evidence="27 53">1.H.A.1A.4</strain>
        <strain evidence="28 43">1.H.A.2.1</strain>
        <strain evidence="29 48">1.H.A.2.6</strain>
        <strain evidence="30 39">1.H.M.2.1</strain>
        <strain evidence="3 51">2.F.A.2.4</strain>
        <strain evidence="4 35">2.F.T.2.6</strain>
        <strain evidence="5 31">3.F.A.1A.3</strain>
        <strain evidence="6 50">3.F.A.2.12</strain>
        <strain evidence="7 52">3.F.A.2.3</strain>
        <strain evidence="8 38">3.F.A.2.5</strain>
        <strain evidence="9 41">3.F.A.2.6</strain>
        <strain evidence="10 42">3.F.A.2.7</strain>
        <strain evidence="11 40">3.F.T.1A.1</strain>
        <strain evidence="13 44">3.F.T.1A.2</strain>
        <strain evidence="12 49">3.F.T.1A.4</strain>
        <strain evidence="15 37">3.H.A.1A.2</strain>
        <strain evidence="14 34">3.H.A.2.1</strain>
        <strain evidence="16 32">3.H.A.2.5</strain>
        <strain evidence="17 58">3.H.A.2.6</strain>
        <strain evidence="18 47">3.H.A.2.8</strain>
        <strain evidence="21 46">3.H.M.2.7</strain>
        <strain evidence="19 55">3.H.T.1A.1</strain>
        <strain evidence="20 57">3.H.T.1A.2</strain>
    </source>
</reference>
<comment type="caution">
    <text evidence="8">The sequence shown here is derived from an EMBL/GenBank/DDBJ whole genome shotgun (WGS) entry which is preliminary data.</text>
</comment>
<dbReference type="Proteomes" id="UP000033987">
    <property type="component" value="Unassembled WGS sequence"/>
</dbReference>
<dbReference type="AlphaFoldDB" id="A0A0F8HEG8"/>
<dbReference type="Proteomes" id="UP000034152">
    <property type="component" value="Unassembled WGS sequence"/>
</dbReference>
<evidence type="ECO:0000313" key="9">
    <source>
        <dbReference type="EMBL" id="KKG47240.1"/>
    </source>
</evidence>
<evidence type="ECO:0000313" key="28">
    <source>
        <dbReference type="EMBL" id="KKH44491.1"/>
    </source>
</evidence>
<dbReference type="Proteomes" id="UP000034733">
    <property type="component" value="Unassembled WGS sequence"/>
</dbReference>
<dbReference type="Proteomes" id="UP000034259">
    <property type="component" value="Unassembled WGS sequence"/>
</dbReference>
<evidence type="ECO:0000313" key="3">
    <source>
        <dbReference type="EMBL" id="KKG01418.1"/>
    </source>
</evidence>
<evidence type="ECO:0000313" key="14">
    <source>
        <dbReference type="EMBL" id="KKG70953.1"/>
    </source>
</evidence>
<evidence type="ECO:0000313" key="52">
    <source>
        <dbReference type="Proteomes" id="UP000034667"/>
    </source>
</evidence>
<dbReference type="Proteomes" id="UP000034921">
    <property type="component" value="Unassembled WGS sequence"/>
</dbReference>
<evidence type="ECO:0000313" key="21">
    <source>
        <dbReference type="EMBL" id="KKH12490.1"/>
    </source>
</evidence>
<evidence type="ECO:0000313" key="40">
    <source>
        <dbReference type="Proteomes" id="UP000034188"/>
    </source>
</evidence>
<evidence type="ECO:0000313" key="4">
    <source>
        <dbReference type="EMBL" id="KKG07599.1"/>
    </source>
</evidence>
<evidence type="ECO:0000313" key="35">
    <source>
        <dbReference type="Proteomes" id="UP000034047"/>
    </source>
</evidence>
<dbReference type="Proteomes" id="UP000033889">
    <property type="component" value="Unassembled WGS sequence"/>
</dbReference>
<organism evidence="8 38">
    <name type="scientific">Methanosarcina mazei</name>
    <name type="common">Methanosarcina frisia</name>
    <dbReference type="NCBI Taxonomy" id="2209"/>
    <lineage>
        <taxon>Archaea</taxon>
        <taxon>Methanobacteriati</taxon>
        <taxon>Methanobacteriota</taxon>
        <taxon>Stenosarchaea group</taxon>
        <taxon>Methanomicrobia</taxon>
        <taxon>Methanosarcinales</taxon>
        <taxon>Methanosarcinaceae</taxon>
        <taxon>Methanosarcina</taxon>
    </lineage>
</organism>
<gene>
    <name evidence="11" type="ORF">DU33_12425</name>
    <name evidence="4" type="ORF">DU34_19580</name>
    <name evidence="6" type="ORF">DU35_08285</name>
    <name evidence="10" type="ORF">DU36_02995</name>
    <name evidence="26" type="ORF">DU37_03410</name>
    <name evidence="9" type="ORF">DU38_03575</name>
    <name evidence="8" type="ORF">DU39_05655</name>
    <name evidence="7" type="ORF">DU41_07510</name>
    <name evidence="21" type="ORF">DU42_05335</name>
    <name evidence="22" type="ORF">DU44_02935</name>
    <name evidence="12" type="ORF">DU45_03725</name>
    <name evidence="15" type="ORF">DU46_11535</name>
    <name evidence="3" type="ORF">DU47_06640</name>
    <name evidence="23" type="ORF">DU48_09080</name>
    <name evidence="5" type="ORF">DU49_18230</name>
    <name evidence="19" type="ORF">DU51_03215</name>
    <name evidence="17" type="ORF">DU57_11210</name>
    <name evidence="18" type="ORF">DU59_04425</name>
    <name evidence="25" type="ORF">DU60_04695</name>
    <name evidence="16" type="ORF">DU61_16320</name>
    <name evidence="20" type="ORF">DU62_10015</name>
    <name evidence="14" type="ORF">DU63_05540</name>
    <name evidence="13" type="ORF">DU64_11605</name>
    <name evidence="24" type="ORF">DU65_07535</name>
    <name evidence="27" type="ORF">DU71_18945</name>
    <name evidence="28" type="ORF">DU72_18900</name>
    <name evidence="29" type="ORF">DU74_05815</name>
    <name evidence="30" type="ORF">DU80_02400</name>
</gene>
<evidence type="ECO:0000313" key="22">
    <source>
        <dbReference type="EMBL" id="KKH18454.1"/>
    </source>
</evidence>
<keyword evidence="51" id="KW-1185">Reference proteome</keyword>
<evidence type="ECO:0000313" key="19">
    <source>
        <dbReference type="EMBL" id="KKH04980.1"/>
    </source>
</evidence>
<dbReference type="EMBL" id="JJPG01000157">
    <property type="protein sequence ID" value="KKG47240.1"/>
    <property type="molecule type" value="Genomic_DNA"/>
</dbReference>
<evidence type="ECO:0000256" key="1">
    <source>
        <dbReference type="ARBA" id="ARBA00022679"/>
    </source>
</evidence>
<dbReference type="Proteomes" id="UP000034047">
    <property type="component" value="Unassembled WGS sequence"/>
</dbReference>
<dbReference type="Proteomes" id="UP000034950">
    <property type="component" value="Unassembled WGS sequence"/>
</dbReference>
<evidence type="ECO:0000313" key="42">
    <source>
        <dbReference type="Proteomes" id="UP000034243"/>
    </source>
</evidence>
<dbReference type="EMBL" id="JJPI01000001">
    <property type="protein sequence ID" value="KKG58860.1"/>
    <property type="molecule type" value="Genomic_DNA"/>
</dbReference>
<dbReference type="Proteomes" id="UP000033878">
    <property type="component" value="Unassembled WGS sequence"/>
</dbReference>
<evidence type="ECO:0000313" key="34">
    <source>
        <dbReference type="Proteomes" id="UP000034001"/>
    </source>
</evidence>
<evidence type="ECO:0000313" key="8">
    <source>
        <dbReference type="EMBL" id="KKG43035.1"/>
    </source>
</evidence>
<feature type="domain" description="Glycosyl transferase family 1" evidence="2">
    <location>
        <begin position="154"/>
        <end position="303"/>
    </location>
</feature>
<evidence type="ECO:0000313" key="24">
    <source>
        <dbReference type="EMBL" id="KKH23700.1"/>
    </source>
</evidence>
<sequence length="363" mass="41241">MGHDVTVATTDLPERNFKVYNGVKIEEFNIWGSEVTGFSGEVESYKQFLLESNFDIIMNYGAQQWATDLMLPILDKISAKKVIVPCGFSGLYLSKYGKYFEKMKSLLRQYDSCVYLSNNYRDINFARKYGAAENCIIIPNGAALDEFELKPNIEIRAALNIPKDHFLIMHVGSHTGMKGHKEAIKIFKKAKIKHSTFLIVANSFGGGCIRRCLLAEKLYKYSPFSKLSDKKIVITFLTREETVAAYHEADLFLFPSNVECSPIVLFEAIASKTPFLVTDVGNSKEIIEWTNGGELLPTLKRANGFVKADVNKSVKTLENIYNDKGKRQFLSVNGYNSWKNSFTWELIAKRYEALYLKLIDDNK</sequence>
<dbReference type="Proteomes" id="UP000034566">
    <property type="component" value="Unassembled WGS sequence"/>
</dbReference>
<dbReference type="EMBL" id="JJPF01000071">
    <property type="protein sequence ID" value="KKG43035.1"/>
    <property type="molecule type" value="Genomic_DNA"/>
</dbReference>
<protein>
    <recommendedName>
        <fullName evidence="2">Glycosyl transferase family 1 domain-containing protein</fullName>
    </recommendedName>
</protein>
<dbReference type="EMBL" id="JJQA01000038">
    <property type="protein sequence ID" value="KKH18454.1"/>
    <property type="molecule type" value="Genomic_DNA"/>
</dbReference>
<dbReference type="Proteomes" id="UP000034450">
    <property type="component" value="Unassembled WGS sequence"/>
</dbReference>
<dbReference type="EMBL" id="JJQE01000159">
    <property type="protein sequence ID" value="KKH24768.1"/>
    <property type="molecule type" value="Genomic_DNA"/>
</dbReference>
<evidence type="ECO:0000313" key="12">
    <source>
        <dbReference type="EMBL" id="KKG60364.1"/>
    </source>
</evidence>
<evidence type="ECO:0000313" key="53">
    <source>
        <dbReference type="Proteomes" id="UP000034672"/>
    </source>
</evidence>
<dbReference type="EMBL" id="JJPN01000026">
    <property type="protein sequence ID" value="KKG74612.1"/>
    <property type="molecule type" value="Genomic_DNA"/>
</dbReference>
<dbReference type="EMBL" id="JJPX01000043">
    <property type="protein sequence ID" value="KKH12490.1"/>
    <property type="molecule type" value="Genomic_DNA"/>
</dbReference>
<proteinExistence type="predicted"/>
<evidence type="ECO:0000313" key="57">
    <source>
        <dbReference type="Proteomes" id="UP000034944"/>
    </source>
</evidence>
<evidence type="ECO:0000313" key="41">
    <source>
        <dbReference type="Proteomes" id="UP000034195"/>
    </source>
</evidence>
<dbReference type="CDD" id="cd03801">
    <property type="entry name" value="GT4_PimA-like"/>
    <property type="match status" value="1"/>
</dbReference>